<sequence length="116" mass="13005">MEKRYSFGDFRIPVTFYGASEIDSPEPNATGQTELFSGLCFPYAPSSKDYTALSSAGIKRGVTIVIPDTRGEFVPDNSMTAVVDDYRYRGVEWNVIEVRPDFDNDRYITVVMGVVQ</sequence>
<evidence type="ECO:0008006" key="3">
    <source>
        <dbReference type="Google" id="ProtNLM"/>
    </source>
</evidence>
<gene>
    <name evidence="1" type="ORF">GTO87_02985</name>
</gene>
<organism evidence="1 2">
    <name type="scientific">Ligilactobacillus saerimneri</name>
    <dbReference type="NCBI Taxonomy" id="228229"/>
    <lineage>
        <taxon>Bacteria</taxon>
        <taxon>Bacillati</taxon>
        <taxon>Bacillota</taxon>
        <taxon>Bacilli</taxon>
        <taxon>Lactobacillales</taxon>
        <taxon>Lactobacillaceae</taxon>
        <taxon>Ligilactobacillus</taxon>
    </lineage>
</organism>
<dbReference type="Proteomes" id="UP000510886">
    <property type="component" value="Chromosome"/>
</dbReference>
<dbReference type="KEGG" id="lsw:GTO87_02985"/>
<evidence type="ECO:0000313" key="1">
    <source>
        <dbReference type="EMBL" id="QLL77653.1"/>
    </source>
</evidence>
<reference evidence="1 2" key="1">
    <citation type="submission" date="2020-01" db="EMBL/GenBank/DDBJ databases">
        <title>Complete and circular genome sequences of six lactobacillus isolates from horses.</title>
        <authorList>
            <person name="Hassan H.M."/>
        </authorList>
    </citation>
    <scope>NUCLEOTIDE SEQUENCE [LARGE SCALE GENOMIC DNA]</scope>
    <source>
        <strain evidence="1 2">1A</strain>
    </source>
</reference>
<dbReference type="RefSeq" id="WP_180849470.1">
    <property type="nucleotide sequence ID" value="NZ_CP047418.1"/>
</dbReference>
<dbReference type="AlphaFoldDB" id="A0A7H9EIW5"/>
<protein>
    <recommendedName>
        <fullName evidence="3">Phage head-tail adapter protein</fullName>
    </recommendedName>
</protein>
<evidence type="ECO:0000313" key="2">
    <source>
        <dbReference type="Proteomes" id="UP000510886"/>
    </source>
</evidence>
<name>A0A7H9EIW5_9LACO</name>
<proteinExistence type="predicted"/>
<accession>A0A7H9EIW5</accession>
<dbReference type="EMBL" id="CP047418">
    <property type="protein sequence ID" value="QLL77653.1"/>
    <property type="molecule type" value="Genomic_DNA"/>
</dbReference>